<gene>
    <name evidence="1" type="ORF">MJO28_016040</name>
</gene>
<dbReference type="EMBL" id="CM045881">
    <property type="protein sequence ID" value="KAI7937141.1"/>
    <property type="molecule type" value="Genomic_DNA"/>
</dbReference>
<comment type="caution">
    <text evidence="1">The sequence shown here is derived from an EMBL/GenBank/DDBJ whole genome shotgun (WGS) entry which is preliminary data.</text>
</comment>
<reference evidence="2" key="1">
    <citation type="journal article" date="2018" name="BMC Genomics">
        <title>Genomic insights into host adaptation between the wheat stripe rust pathogen (Puccinia striiformis f. sp. tritici) and the barley stripe rust pathogen (Puccinia striiformis f. sp. hordei).</title>
        <authorList>
            <person name="Xia C."/>
            <person name="Wang M."/>
            <person name="Yin C."/>
            <person name="Cornejo O.E."/>
            <person name="Hulbert S.H."/>
            <person name="Chen X."/>
        </authorList>
    </citation>
    <scope>NUCLEOTIDE SEQUENCE [LARGE SCALE GENOMIC DNA]</scope>
    <source>
        <strain evidence="2">93-210</strain>
    </source>
</reference>
<dbReference type="Proteomes" id="UP001060170">
    <property type="component" value="Chromosome 17"/>
</dbReference>
<organism evidence="1 2">
    <name type="scientific">Puccinia striiformis f. sp. tritici</name>
    <dbReference type="NCBI Taxonomy" id="168172"/>
    <lineage>
        <taxon>Eukaryota</taxon>
        <taxon>Fungi</taxon>
        <taxon>Dikarya</taxon>
        <taxon>Basidiomycota</taxon>
        <taxon>Pucciniomycotina</taxon>
        <taxon>Pucciniomycetes</taxon>
        <taxon>Pucciniales</taxon>
        <taxon>Pucciniaceae</taxon>
        <taxon>Puccinia</taxon>
    </lineage>
</organism>
<evidence type="ECO:0000313" key="2">
    <source>
        <dbReference type="Proteomes" id="UP001060170"/>
    </source>
</evidence>
<name>A0ACC0DQQ1_9BASI</name>
<evidence type="ECO:0000313" key="1">
    <source>
        <dbReference type="EMBL" id="KAI7937141.1"/>
    </source>
</evidence>
<protein>
    <submittedName>
        <fullName evidence="1">Uncharacterized protein</fullName>
    </submittedName>
</protein>
<proteinExistence type="predicted"/>
<accession>A0ACC0DQQ1</accession>
<keyword evidence="2" id="KW-1185">Reference proteome</keyword>
<sequence>MRHAACAPSPDYSRTVPQMDCESDPRLGDPPSANFFLASKPFLFFEVDYLDGLFARVTPFNACKLK</sequence>
<reference evidence="1 2" key="3">
    <citation type="journal article" date="2022" name="Microbiol. Spectr.">
        <title>Folding features and dynamics of 3D genome architecture in plant fungal pathogens.</title>
        <authorList>
            <person name="Xia C."/>
        </authorList>
    </citation>
    <scope>NUCLEOTIDE SEQUENCE [LARGE SCALE GENOMIC DNA]</scope>
    <source>
        <strain evidence="1 2">93-210</strain>
    </source>
</reference>
<reference evidence="2" key="2">
    <citation type="journal article" date="2018" name="Mol. Plant Microbe Interact.">
        <title>Genome sequence resources for the wheat stripe rust pathogen (Puccinia striiformis f. sp. tritici) and the barley stripe rust pathogen (Puccinia striiformis f. sp. hordei).</title>
        <authorList>
            <person name="Xia C."/>
            <person name="Wang M."/>
            <person name="Yin C."/>
            <person name="Cornejo O.E."/>
            <person name="Hulbert S.H."/>
            <person name="Chen X."/>
        </authorList>
    </citation>
    <scope>NUCLEOTIDE SEQUENCE [LARGE SCALE GENOMIC DNA]</scope>
    <source>
        <strain evidence="2">93-210</strain>
    </source>
</reference>